<dbReference type="Gene3D" id="3.30.1690.10">
    <property type="entry name" value="TcpA-like pilin"/>
    <property type="match status" value="1"/>
</dbReference>
<feature type="domain" description="Type 4 secretion system PilS N-terminal" evidence="2">
    <location>
        <begin position="68"/>
        <end position="197"/>
    </location>
</feature>
<protein>
    <submittedName>
        <fullName evidence="3">Type IV pilus protein</fullName>
    </submittedName>
</protein>
<accession>A0ABN0G0T5</accession>
<dbReference type="InterPro" id="IPR045584">
    <property type="entry name" value="Pilin-like"/>
</dbReference>
<reference evidence="4" key="1">
    <citation type="journal article" date="2012" name="J. Bacteriol.">
        <title>Revised Genome Sequence of Burkholderia thailandensis MSMB43 with Improved Annotation.</title>
        <authorList>
            <person name="Zhuo Y."/>
            <person name="Liu L."/>
            <person name="Wang Q."/>
            <person name="Liu X."/>
            <person name="Ren B."/>
            <person name="Liu M."/>
            <person name="Ni P."/>
            <person name="Cheng Y.Q."/>
            <person name="Zhang L."/>
        </authorList>
    </citation>
    <scope>NUCLEOTIDE SEQUENCE [LARGE SCALE GENOMIC DNA]</scope>
    <source>
        <strain evidence="4">MSMB43</strain>
    </source>
</reference>
<name>A0ABN0G0T5_9BURK</name>
<keyword evidence="4" id="KW-1185">Reference proteome</keyword>
<organism evidence="3 4">
    <name type="scientific">Burkholderia humptydooensis MSMB43</name>
    <dbReference type="NCBI Taxonomy" id="441157"/>
    <lineage>
        <taxon>Bacteria</taxon>
        <taxon>Pseudomonadati</taxon>
        <taxon>Pseudomonadota</taxon>
        <taxon>Betaproteobacteria</taxon>
        <taxon>Burkholderiales</taxon>
        <taxon>Burkholderiaceae</taxon>
        <taxon>Burkholderia</taxon>
        <taxon>pseudomallei group</taxon>
    </lineage>
</organism>
<evidence type="ECO:0000313" key="4">
    <source>
        <dbReference type="Proteomes" id="UP000004682"/>
    </source>
</evidence>
<keyword evidence="1" id="KW-0472">Membrane</keyword>
<evidence type="ECO:0000256" key="1">
    <source>
        <dbReference type="SAM" id="Phobius"/>
    </source>
</evidence>
<dbReference type="EMBL" id="JH692066">
    <property type="protein sequence ID" value="EIP85763.1"/>
    <property type="molecule type" value="Genomic_DNA"/>
</dbReference>
<gene>
    <name evidence="3" type="ORF">A33K_17821</name>
</gene>
<feature type="transmembrane region" description="Helical" evidence="1">
    <location>
        <begin position="40"/>
        <end position="65"/>
    </location>
</feature>
<dbReference type="InterPro" id="IPR014911">
    <property type="entry name" value="PilS_N"/>
</dbReference>
<proteinExistence type="predicted"/>
<dbReference type="Proteomes" id="UP000004682">
    <property type="component" value="Unassembled WGS sequence"/>
</dbReference>
<dbReference type="SUPFAM" id="SSF54523">
    <property type="entry name" value="Pili subunits"/>
    <property type="match status" value="1"/>
</dbReference>
<keyword evidence="1" id="KW-0812">Transmembrane</keyword>
<evidence type="ECO:0000313" key="3">
    <source>
        <dbReference type="EMBL" id="EIP85763.1"/>
    </source>
</evidence>
<dbReference type="Pfam" id="PF08805">
    <property type="entry name" value="PilS"/>
    <property type="match status" value="1"/>
</dbReference>
<evidence type="ECO:0000259" key="2">
    <source>
        <dbReference type="Pfam" id="PF08805"/>
    </source>
</evidence>
<sequence length="197" mass="20673">MTSRIFNSGETNMKPLAAHPAYRHEPALCRRHRHERGASLLESIAYLGVAAIVIVGAIALLGSAFSSANTNRLAEELNAIQTGTKKLYMGQVNNYGNNAPLNANLVAAKVFPSTLPTDNNGNVSNAWGGAVTVTGVGQTFTVQYTNVPRDVCINTLTAGGNWRTVAIGGNAAIDYPVSPGNATTNCADNASIVWTSN</sequence>
<keyword evidence="1" id="KW-1133">Transmembrane helix</keyword>